<dbReference type="SUPFAM" id="SSF55729">
    <property type="entry name" value="Acyl-CoA N-acyltransferases (Nat)"/>
    <property type="match status" value="1"/>
</dbReference>
<dbReference type="Proteomes" id="UP000525923">
    <property type="component" value="Unassembled WGS sequence"/>
</dbReference>
<dbReference type="InterPro" id="IPR000182">
    <property type="entry name" value="GNAT_dom"/>
</dbReference>
<organism evidence="2 3">
    <name type="scientific">Planococcus koreensis</name>
    <dbReference type="NCBI Taxonomy" id="112331"/>
    <lineage>
        <taxon>Bacteria</taxon>
        <taxon>Bacillati</taxon>
        <taxon>Bacillota</taxon>
        <taxon>Bacilli</taxon>
        <taxon>Bacillales</taxon>
        <taxon>Caryophanaceae</taxon>
        <taxon>Planococcus</taxon>
    </lineage>
</organism>
<gene>
    <name evidence="2" type="ORF">HNQ44_000232</name>
</gene>
<dbReference type="OrthoDB" id="3216107at2"/>
<evidence type="ECO:0000313" key="3">
    <source>
        <dbReference type="Proteomes" id="UP000525923"/>
    </source>
</evidence>
<dbReference type="PROSITE" id="PS51186">
    <property type="entry name" value="GNAT"/>
    <property type="match status" value="1"/>
</dbReference>
<keyword evidence="3" id="KW-1185">Reference proteome</keyword>
<keyword evidence="2" id="KW-0808">Transferase</keyword>
<dbReference type="PANTHER" id="PTHR43233:SF1">
    <property type="entry name" value="FAMILY N-ACETYLTRANSFERASE, PUTATIVE (AFU_ORTHOLOGUE AFUA_6G03350)-RELATED"/>
    <property type="match status" value="1"/>
</dbReference>
<reference evidence="2 3" key="1">
    <citation type="submission" date="2020-08" db="EMBL/GenBank/DDBJ databases">
        <title>Genomic Encyclopedia of Type Strains, Phase IV (KMG-IV): sequencing the most valuable type-strain genomes for metagenomic binning, comparative biology and taxonomic classification.</title>
        <authorList>
            <person name="Goeker M."/>
        </authorList>
    </citation>
    <scope>NUCLEOTIDE SEQUENCE [LARGE SCALE GENOMIC DNA]</scope>
    <source>
        <strain evidence="2 3">DSM 15895</strain>
    </source>
</reference>
<dbReference type="InterPro" id="IPR053144">
    <property type="entry name" value="Acetyltransferase_Butenolide"/>
</dbReference>
<evidence type="ECO:0000259" key="1">
    <source>
        <dbReference type="PROSITE" id="PS51186"/>
    </source>
</evidence>
<dbReference type="EMBL" id="JACHHE010000001">
    <property type="protein sequence ID" value="MBB5178810.1"/>
    <property type="molecule type" value="Genomic_DNA"/>
</dbReference>
<dbReference type="CDD" id="cd04301">
    <property type="entry name" value="NAT_SF"/>
    <property type="match status" value="1"/>
</dbReference>
<feature type="domain" description="N-acetyltransferase" evidence="1">
    <location>
        <begin position="8"/>
        <end position="139"/>
    </location>
</feature>
<dbReference type="AlphaFoldDB" id="A0A7W8FST2"/>
<comment type="caution">
    <text evidence="2">The sequence shown here is derived from an EMBL/GenBank/DDBJ whole genome shotgun (WGS) entry which is preliminary data.</text>
</comment>
<sequence>MEWYREGYTVSDNKLKMDTDVIFQLLSTCYWAQDRSKEIIVKSMDNAICFAVFEGKQQIGFARVITDNITFSWICDVIINPDYRGEGIGTWLLQCIMEHPDNQVRTLGLSTKDSHHLYRKFGFSDVETMRCRIDNPASW</sequence>
<dbReference type="GO" id="GO:0016747">
    <property type="term" value="F:acyltransferase activity, transferring groups other than amino-acyl groups"/>
    <property type="evidence" value="ECO:0007669"/>
    <property type="project" value="InterPro"/>
</dbReference>
<name>A0A7W8FST2_9BACL</name>
<dbReference type="PANTHER" id="PTHR43233">
    <property type="entry name" value="FAMILY N-ACETYLTRANSFERASE, PUTATIVE (AFU_ORTHOLOGUE AFUA_6G03350)-RELATED"/>
    <property type="match status" value="1"/>
</dbReference>
<accession>A0A7W8FST2</accession>
<dbReference type="InterPro" id="IPR016181">
    <property type="entry name" value="Acyl_CoA_acyltransferase"/>
</dbReference>
<dbReference type="RefSeq" id="WP_135503693.1">
    <property type="nucleotide sequence ID" value="NZ_JACHHE010000001.1"/>
</dbReference>
<evidence type="ECO:0000313" key="2">
    <source>
        <dbReference type="EMBL" id="MBB5178810.1"/>
    </source>
</evidence>
<protein>
    <submittedName>
        <fullName evidence="2">N-acetylglutamate synthase-like GNAT family acetyltransferase</fullName>
    </submittedName>
</protein>
<dbReference type="Gene3D" id="3.40.630.30">
    <property type="match status" value="1"/>
</dbReference>
<dbReference type="Pfam" id="PF13508">
    <property type="entry name" value="Acetyltransf_7"/>
    <property type="match status" value="1"/>
</dbReference>
<proteinExistence type="predicted"/>